<proteinExistence type="predicted"/>
<protein>
    <submittedName>
        <fullName evidence="1">Uncharacterized protein</fullName>
    </submittedName>
</protein>
<organism evidence="1 2">
    <name type="scientific">Qipengyuania flava</name>
    <dbReference type="NCBI Taxonomy" id="192812"/>
    <lineage>
        <taxon>Bacteria</taxon>
        <taxon>Pseudomonadati</taxon>
        <taxon>Pseudomonadota</taxon>
        <taxon>Alphaproteobacteria</taxon>
        <taxon>Sphingomonadales</taxon>
        <taxon>Erythrobacteraceae</taxon>
        <taxon>Qipengyuania</taxon>
    </lineage>
</organism>
<name>A0A3T1CIA1_9SPHN</name>
<dbReference type="EMBL" id="AP019389">
    <property type="protein sequence ID" value="BBI20670.1"/>
    <property type="molecule type" value="Genomic_DNA"/>
</dbReference>
<reference evidence="1 2" key="1">
    <citation type="submission" date="2019-01" db="EMBL/GenBank/DDBJ databases">
        <title>Complete genome sequence of Erythrobacter flavus KJ5.</title>
        <authorList>
            <person name="Kanesaki Y."/>
            <person name="Brotosudarmo T."/>
            <person name="Moriuchi R."/>
            <person name="Awai K."/>
        </authorList>
    </citation>
    <scope>NUCLEOTIDE SEQUENCE [LARGE SCALE GENOMIC DNA]</scope>
    <source>
        <strain evidence="1 2">KJ5</strain>
    </source>
</reference>
<accession>A0A3T1CIA1</accession>
<keyword evidence="2" id="KW-1185">Reference proteome</keyword>
<evidence type="ECO:0000313" key="1">
    <source>
        <dbReference type="EMBL" id="BBI20670.1"/>
    </source>
</evidence>
<dbReference type="AlphaFoldDB" id="A0A3T1CIA1"/>
<sequence length="102" mass="10947">MDARGDTPYLHDAMLRRILTLLALLTGLAAVGTPAHALVHQAETGVELASGSERAIKREACARVSAVRQALAAPRREPDCRDVRGVTIVIPTVQMGSDRAYE</sequence>
<evidence type="ECO:0000313" key="2">
    <source>
        <dbReference type="Proteomes" id="UP000290057"/>
    </source>
</evidence>
<dbReference type="Proteomes" id="UP000290057">
    <property type="component" value="Chromosome"/>
</dbReference>
<gene>
    <name evidence="1" type="ORF">EKJ_15170</name>
</gene>